<reference evidence="3" key="1">
    <citation type="submission" date="2018-09" db="EMBL/GenBank/DDBJ databases">
        <authorList>
            <person name="Tuo L."/>
        </authorList>
    </citation>
    <scope>NUCLEOTIDE SEQUENCE [LARGE SCALE GENOMIC DNA]</scope>
    <source>
        <strain evidence="3">M2BS4Y-1</strain>
    </source>
</reference>
<keyword evidence="3" id="KW-1185">Reference proteome</keyword>
<dbReference type="AlphaFoldDB" id="A0A3A1WS90"/>
<keyword evidence="1" id="KW-0472">Membrane</keyword>
<comment type="caution">
    <text evidence="2">The sequence shown here is derived from an EMBL/GenBank/DDBJ whole genome shotgun (WGS) entry which is preliminary data.</text>
</comment>
<evidence type="ECO:0000256" key="1">
    <source>
        <dbReference type="SAM" id="Phobius"/>
    </source>
</evidence>
<keyword evidence="1" id="KW-1133">Transmembrane helix</keyword>
<evidence type="ECO:0000313" key="3">
    <source>
        <dbReference type="Proteomes" id="UP000265750"/>
    </source>
</evidence>
<name>A0A3A1WS90_9HYPH</name>
<feature type="transmembrane region" description="Helical" evidence="1">
    <location>
        <begin position="73"/>
        <end position="98"/>
    </location>
</feature>
<feature type="transmembrane region" description="Helical" evidence="1">
    <location>
        <begin position="12"/>
        <end position="31"/>
    </location>
</feature>
<protein>
    <submittedName>
        <fullName evidence="2">Uncharacterized protein</fullName>
    </submittedName>
</protein>
<dbReference type="EMBL" id="QYRN01000001">
    <property type="protein sequence ID" value="RIY03585.1"/>
    <property type="molecule type" value="Genomic_DNA"/>
</dbReference>
<dbReference type="Proteomes" id="UP000265750">
    <property type="component" value="Unassembled WGS sequence"/>
</dbReference>
<sequence length="108" mass="11809">MHAMETPAPTDVLAAVLAVGILFLLRFALALRRMRHELGAQRRDPVPAWRDVTRPMSFGAAMEPNRRHAVRQLVTGLFLLALAAVLGAWLGGAALFGWPVPFAPQWAS</sequence>
<organism evidence="2 3">
    <name type="scientific">Aureimonas flava</name>
    <dbReference type="NCBI Taxonomy" id="2320271"/>
    <lineage>
        <taxon>Bacteria</taxon>
        <taxon>Pseudomonadati</taxon>
        <taxon>Pseudomonadota</taxon>
        <taxon>Alphaproteobacteria</taxon>
        <taxon>Hyphomicrobiales</taxon>
        <taxon>Aurantimonadaceae</taxon>
        <taxon>Aureimonas</taxon>
    </lineage>
</organism>
<accession>A0A3A1WS90</accession>
<evidence type="ECO:0000313" key="2">
    <source>
        <dbReference type="EMBL" id="RIY03585.1"/>
    </source>
</evidence>
<gene>
    <name evidence="2" type="ORF">D3218_02225</name>
</gene>
<proteinExistence type="predicted"/>
<keyword evidence="1" id="KW-0812">Transmembrane</keyword>